<protein>
    <submittedName>
        <fullName evidence="3">Nickel-dependent lactate racemase</fullName>
    </submittedName>
</protein>
<feature type="domain" description="LarA-like N-terminal" evidence="1">
    <location>
        <begin position="7"/>
        <end position="215"/>
    </location>
</feature>
<evidence type="ECO:0000259" key="1">
    <source>
        <dbReference type="Pfam" id="PF09861"/>
    </source>
</evidence>
<dbReference type="Pfam" id="PF09861">
    <property type="entry name" value="Lar_N"/>
    <property type="match status" value="1"/>
</dbReference>
<dbReference type="InterPro" id="IPR043166">
    <property type="entry name" value="LarA-like_C"/>
</dbReference>
<dbReference type="AlphaFoldDB" id="A0A2S8SX18"/>
<dbReference type="EMBL" id="NIGF01000001">
    <property type="protein sequence ID" value="PQV65336.1"/>
    <property type="molecule type" value="Genomic_DNA"/>
</dbReference>
<feature type="domain" description="Lactate racemase C-terminal" evidence="2">
    <location>
        <begin position="275"/>
        <end position="418"/>
    </location>
</feature>
<comment type="caution">
    <text evidence="3">The sequence shown here is derived from an EMBL/GenBank/DDBJ whole genome shotgun (WGS) entry which is preliminary data.</text>
</comment>
<dbReference type="OrthoDB" id="9770545at2"/>
<name>A0A2S8SX18_9BACT</name>
<dbReference type="RefSeq" id="WP_105482083.1">
    <property type="nucleotide sequence ID" value="NZ_NIGF01000001.1"/>
</dbReference>
<dbReference type="NCBIfam" id="NF033504">
    <property type="entry name" value="Ni_dep_LarA"/>
    <property type="match status" value="1"/>
</dbReference>
<dbReference type="InParanoid" id="A0A2S8SX18"/>
<sequence length="426" mass="45590">MKIPLSYGRNGYSLDVPADLETQVLHLNALPPLQNETEAVREALENPIGTPALSELARGKNSACIVISDVTRPVPNPKILAPMLEILEASGIPRQNITILNATGLHRPNLGQELEEMIGAEILANYRVENHVAKNESEMTDLGEIQFLDGKSARVAINSHYIEAELKITTGLIEPHFMAGYSGGRKLICPGIASAATILQFHAPPMIGNPNARAGNLNQNPVHAMSRAVAGKAGCDFICNVTLSEARQITGVFAGDLDAAHAAGIAHVDKQSKVKVIPQKMVVTTSAGYPLDTTFYQCVKGMVGALPALQKGGTLIIACSLSEGVGSAEFTEMCFSLKSVDEFLKRIYASPVQVDQWQLQELMLVLQHAGEVMIVSEGLDAQTLGKFLVTPMPSVEAAIEAARRKHGNEAKAVIIPEGPYVTPIPL</sequence>
<dbReference type="PANTHER" id="PTHR33171:SF17">
    <property type="entry name" value="LARA-LIKE N-TERMINAL DOMAIN-CONTAINING PROTEIN"/>
    <property type="match status" value="1"/>
</dbReference>
<dbReference type="InterPro" id="IPR018657">
    <property type="entry name" value="LarA-like_N"/>
</dbReference>
<dbReference type="Proteomes" id="UP000237684">
    <property type="component" value="Unassembled WGS sequence"/>
</dbReference>
<evidence type="ECO:0000259" key="2">
    <source>
        <dbReference type="Pfam" id="PF21113"/>
    </source>
</evidence>
<proteinExistence type="predicted"/>
<dbReference type="PANTHER" id="PTHR33171">
    <property type="entry name" value="LAR_N DOMAIN-CONTAINING PROTEIN"/>
    <property type="match status" value="1"/>
</dbReference>
<evidence type="ECO:0000313" key="4">
    <source>
        <dbReference type="Proteomes" id="UP000237684"/>
    </source>
</evidence>
<dbReference type="Gene3D" id="3.90.226.30">
    <property type="match status" value="1"/>
</dbReference>
<dbReference type="InterPro" id="IPR048068">
    <property type="entry name" value="LarA-like"/>
</dbReference>
<organism evidence="3 4">
    <name type="scientific">Abditibacterium utsteinense</name>
    <dbReference type="NCBI Taxonomy" id="1960156"/>
    <lineage>
        <taxon>Bacteria</taxon>
        <taxon>Pseudomonadati</taxon>
        <taxon>Abditibacteriota</taxon>
        <taxon>Abditibacteriia</taxon>
        <taxon>Abditibacteriales</taxon>
        <taxon>Abditibacteriaceae</taxon>
        <taxon>Abditibacterium</taxon>
    </lineage>
</organism>
<dbReference type="InterPro" id="IPR047926">
    <property type="entry name" value="Ni_dep_LarA"/>
</dbReference>
<dbReference type="InterPro" id="IPR048520">
    <property type="entry name" value="LarA_C"/>
</dbReference>
<dbReference type="Pfam" id="PF21113">
    <property type="entry name" value="LarA_C"/>
    <property type="match status" value="1"/>
</dbReference>
<dbReference type="Gene3D" id="3.40.50.11440">
    <property type="match status" value="1"/>
</dbReference>
<keyword evidence="4" id="KW-1185">Reference proteome</keyword>
<accession>A0A2S8SX18</accession>
<reference evidence="3 4" key="1">
    <citation type="journal article" date="2018" name="Syst. Appl. Microbiol.">
        <title>Abditibacterium utsteinense sp. nov., the first cultivated member of candidate phylum FBP, isolated from ice-free Antarctic soil samples.</title>
        <authorList>
            <person name="Tahon G."/>
            <person name="Tytgat B."/>
            <person name="Lebbe L."/>
            <person name="Carlier A."/>
            <person name="Willems A."/>
        </authorList>
    </citation>
    <scope>NUCLEOTIDE SEQUENCE [LARGE SCALE GENOMIC DNA]</scope>
    <source>
        <strain evidence="3 4">LMG 29911</strain>
    </source>
</reference>
<dbReference type="GO" id="GO:0050043">
    <property type="term" value="F:lactate racemase activity"/>
    <property type="evidence" value="ECO:0007669"/>
    <property type="project" value="InterPro"/>
</dbReference>
<gene>
    <name evidence="3" type="ORF">B1R32_10175</name>
</gene>
<evidence type="ECO:0000313" key="3">
    <source>
        <dbReference type="EMBL" id="PQV65336.1"/>
    </source>
</evidence>